<gene>
    <name evidence="1" type="ORF">TNCT_488451</name>
</gene>
<evidence type="ECO:0000313" key="1">
    <source>
        <dbReference type="EMBL" id="GFQ91609.1"/>
    </source>
</evidence>
<protein>
    <submittedName>
        <fullName evidence="1">Uncharacterized protein</fullName>
    </submittedName>
</protein>
<organism evidence="1 2">
    <name type="scientific">Trichonephila clavata</name>
    <name type="common">Joro spider</name>
    <name type="synonym">Nephila clavata</name>
    <dbReference type="NCBI Taxonomy" id="2740835"/>
    <lineage>
        <taxon>Eukaryota</taxon>
        <taxon>Metazoa</taxon>
        <taxon>Ecdysozoa</taxon>
        <taxon>Arthropoda</taxon>
        <taxon>Chelicerata</taxon>
        <taxon>Arachnida</taxon>
        <taxon>Araneae</taxon>
        <taxon>Araneomorphae</taxon>
        <taxon>Entelegynae</taxon>
        <taxon>Araneoidea</taxon>
        <taxon>Nephilidae</taxon>
        <taxon>Trichonephila</taxon>
    </lineage>
</organism>
<accession>A0A8X6L028</accession>
<dbReference type="AlphaFoldDB" id="A0A8X6L028"/>
<comment type="caution">
    <text evidence="1">The sequence shown here is derived from an EMBL/GenBank/DDBJ whole genome shotgun (WGS) entry which is preliminary data.</text>
</comment>
<reference evidence="1" key="1">
    <citation type="submission" date="2020-07" db="EMBL/GenBank/DDBJ databases">
        <title>Multicomponent nature underlies the extraordinary mechanical properties of spider dragline silk.</title>
        <authorList>
            <person name="Kono N."/>
            <person name="Nakamura H."/>
            <person name="Mori M."/>
            <person name="Yoshida Y."/>
            <person name="Ohtoshi R."/>
            <person name="Malay A.D."/>
            <person name="Moran D.A.P."/>
            <person name="Tomita M."/>
            <person name="Numata K."/>
            <person name="Arakawa K."/>
        </authorList>
    </citation>
    <scope>NUCLEOTIDE SEQUENCE</scope>
</reference>
<keyword evidence="2" id="KW-1185">Reference proteome</keyword>
<sequence length="75" mass="8585">MDWRAFLAIRVGANKAKAREANFQSCTVVIFYLRPEDIPKRRKLKPEYCLSHFGYRHGCLESAITGKSHPGSFRG</sequence>
<proteinExistence type="predicted"/>
<evidence type="ECO:0000313" key="2">
    <source>
        <dbReference type="Proteomes" id="UP000887116"/>
    </source>
</evidence>
<name>A0A8X6L028_TRICU</name>
<dbReference type="EMBL" id="BMAO01004009">
    <property type="protein sequence ID" value="GFQ91609.1"/>
    <property type="molecule type" value="Genomic_DNA"/>
</dbReference>
<dbReference type="Proteomes" id="UP000887116">
    <property type="component" value="Unassembled WGS sequence"/>
</dbReference>